<organism evidence="3 4">
    <name type="scientific">Pelagibius litoralis</name>
    <dbReference type="NCBI Taxonomy" id="374515"/>
    <lineage>
        <taxon>Bacteria</taxon>
        <taxon>Pseudomonadati</taxon>
        <taxon>Pseudomonadota</taxon>
        <taxon>Alphaproteobacteria</taxon>
        <taxon>Rhodospirillales</taxon>
        <taxon>Rhodovibrionaceae</taxon>
        <taxon>Pelagibius</taxon>
    </lineage>
</organism>
<name>A0A967F247_9PROT</name>
<dbReference type="SMART" id="SM00028">
    <property type="entry name" value="TPR"/>
    <property type="match status" value="1"/>
</dbReference>
<dbReference type="Pfam" id="PF14559">
    <property type="entry name" value="TPR_19"/>
    <property type="match status" value="1"/>
</dbReference>
<evidence type="ECO:0000256" key="1">
    <source>
        <dbReference type="PROSITE-ProRule" id="PRU00339"/>
    </source>
</evidence>
<evidence type="ECO:0000313" key="4">
    <source>
        <dbReference type="Proteomes" id="UP000761264"/>
    </source>
</evidence>
<feature type="repeat" description="TPR" evidence="1">
    <location>
        <begin position="69"/>
        <end position="102"/>
    </location>
</feature>
<sequence>MNRFTRLITPFALTFALATGSALAAGSDSTPDKPLDPNYTRAKQMIDDGQYAGAIPLLEQVVASDKENADAFNLLGYSNRQLKNNDVALSHYEAALKLKPKHRGANEYLGELYLTLGDLAKAEERLDVLDGACFFGCEEYTELKNAIAAYKAKAGS</sequence>
<dbReference type="Proteomes" id="UP000761264">
    <property type="component" value="Unassembled WGS sequence"/>
</dbReference>
<keyword evidence="4" id="KW-1185">Reference proteome</keyword>
<protein>
    <submittedName>
        <fullName evidence="3">Tetratricopeptide repeat protein</fullName>
    </submittedName>
</protein>
<feature type="signal peptide" evidence="2">
    <location>
        <begin position="1"/>
        <end position="24"/>
    </location>
</feature>
<dbReference type="AlphaFoldDB" id="A0A967F247"/>
<accession>A0A967F247</accession>
<feature type="chain" id="PRO_5037354538" evidence="2">
    <location>
        <begin position="25"/>
        <end position="156"/>
    </location>
</feature>
<keyword evidence="1" id="KW-0802">TPR repeat</keyword>
<comment type="caution">
    <text evidence="3">The sequence shown here is derived from an EMBL/GenBank/DDBJ whole genome shotgun (WGS) entry which is preliminary data.</text>
</comment>
<dbReference type="PROSITE" id="PS50005">
    <property type="entry name" value="TPR"/>
    <property type="match status" value="1"/>
</dbReference>
<dbReference type="InterPro" id="IPR019734">
    <property type="entry name" value="TPR_rpt"/>
</dbReference>
<gene>
    <name evidence="3" type="ORF">HBA54_23320</name>
</gene>
<evidence type="ECO:0000313" key="3">
    <source>
        <dbReference type="EMBL" id="NIA71526.1"/>
    </source>
</evidence>
<dbReference type="Gene3D" id="1.25.40.10">
    <property type="entry name" value="Tetratricopeptide repeat domain"/>
    <property type="match status" value="1"/>
</dbReference>
<dbReference type="InterPro" id="IPR011990">
    <property type="entry name" value="TPR-like_helical_dom_sf"/>
</dbReference>
<dbReference type="RefSeq" id="WP_167229243.1">
    <property type="nucleotide sequence ID" value="NZ_JAAQPH010000023.1"/>
</dbReference>
<dbReference type="SUPFAM" id="SSF48452">
    <property type="entry name" value="TPR-like"/>
    <property type="match status" value="1"/>
</dbReference>
<dbReference type="EMBL" id="JAAQPH010000023">
    <property type="protein sequence ID" value="NIA71526.1"/>
    <property type="molecule type" value="Genomic_DNA"/>
</dbReference>
<proteinExistence type="predicted"/>
<keyword evidence="2" id="KW-0732">Signal</keyword>
<evidence type="ECO:0000256" key="2">
    <source>
        <dbReference type="SAM" id="SignalP"/>
    </source>
</evidence>
<reference evidence="3" key="1">
    <citation type="submission" date="2020-03" db="EMBL/GenBank/DDBJ databases">
        <title>Genome of Pelagibius litoralis DSM 21314T.</title>
        <authorList>
            <person name="Wang G."/>
        </authorList>
    </citation>
    <scope>NUCLEOTIDE SEQUENCE</scope>
    <source>
        <strain evidence="3">DSM 21314</strain>
    </source>
</reference>